<evidence type="ECO:0000313" key="3">
    <source>
        <dbReference type="Proteomes" id="UP001612415"/>
    </source>
</evidence>
<dbReference type="EMBL" id="JBITDC010000017">
    <property type="protein sequence ID" value="MFI5679951.1"/>
    <property type="molecule type" value="Genomic_DNA"/>
</dbReference>
<feature type="compositionally biased region" description="Basic and acidic residues" evidence="1">
    <location>
        <begin position="7"/>
        <end position="21"/>
    </location>
</feature>
<protein>
    <submittedName>
        <fullName evidence="2">Uncharacterized protein</fullName>
    </submittedName>
</protein>
<evidence type="ECO:0000256" key="1">
    <source>
        <dbReference type="SAM" id="MobiDB-lite"/>
    </source>
</evidence>
<sequence>MTGPGAAEREADGVPPTDRRPSSSAVAGKIPAAIATAGVDTVWAGKVVACTTAARLRGHRGDLDSDGG</sequence>
<dbReference type="Proteomes" id="UP001612415">
    <property type="component" value="Unassembled WGS sequence"/>
</dbReference>
<feature type="region of interest" description="Disordered" evidence="1">
    <location>
        <begin position="1"/>
        <end position="27"/>
    </location>
</feature>
<proteinExistence type="predicted"/>
<accession>A0ABW7YCM9</accession>
<organism evidence="2 3">
    <name type="scientific">Streptomyces cellulosae</name>
    <dbReference type="NCBI Taxonomy" id="1968"/>
    <lineage>
        <taxon>Bacteria</taxon>
        <taxon>Bacillati</taxon>
        <taxon>Actinomycetota</taxon>
        <taxon>Actinomycetes</taxon>
        <taxon>Kitasatosporales</taxon>
        <taxon>Streptomycetaceae</taxon>
        <taxon>Streptomyces</taxon>
    </lineage>
</organism>
<comment type="caution">
    <text evidence="2">The sequence shown here is derived from an EMBL/GenBank/DDBJ whole genome shotgun (WGS) entry which is preliminary data.</text>
</comment>
<evidence type="ECO:0000313" key="2">
    <source>
        <dbReference type="EMBL" id="MFI5679951.1"/>
    </source>
</evidence>
<reference evidence="2 3" key="1">
    <citation type="submission" date="2024-10" db="EMBL/GenBank/DDBJ databases">
        <title>The Natural Products Discovery Center: Release of the First 8490 Sequenced Strains for Exploring Actinobacteria Biosynthetic Diversity.</title>
        <authorList>
            <person name="Kalkreuter E."/>
            <person name="Kautsar S.A."/>
            <person name="Yang D."/>
            <person name="Bader C.D."/>
            <person name="Teijaro C.N."/>
            <person name="Fluegel L."/>
            <person name="Davis C.M."/>
            <person name="Simpson J.R."/>
            <person name="Lauterbach L."/>
            <person name="Steele A.D."/>
            <person name="Gui C."/>
            <person name="Meng S."/>
            <person name="Li G."/>
            <person name="Viehrig K."/>
            <person name="Ye F."/>
            <person name="Su P."/>
            <person name="Kiefer A.F."/>
            <person name="Nichols A."/>
            <person name="Cepeda A.J."/>
            <person name="Yan W."/>
            <person name="Fan B."/>
            <person name="Jiang Y."/>
            <person name="Adhikari A."/>
            <person name="Zheng C.-J."/>
            <person name="Schuster L."/>
            <person name="Cowan T.M."/>
            <person name="Smanski M.J."/>
            <person name="Chevrette M.G."/>
            <person name="De Carvalho L.P.S."/>
            <person name="Shen B."/>
        </authorList>
    </citation>
    <scope>NUCLEOTIDE SEQUENCE [LARGE SCALE GENOMIC DNA]</scope>
    <source>
        <strain evidence="2 3">NPDC051599</strain>
    </source>
</reference>
<keyword evidence="3" id="KW-1185">Reference proteome</keyword>
<name>A0ABW7YCM9_STRCE</name>
<gene>
    <name evidence="2" type="ORF">ACIA8P_35900</name>
</gene>
<dbReference type="RefSeq" id="WP_398660369.1">
    <property type="nucleotide sequence ID" value="NZ_JBITDC010000017.1"/>
</dbReference>